<organism evidence="10 11">
    <name type="scientific">Pleomorphomonas diazotrophica</name>
    <dbReference type="NCBI Taxonomy" id="1166257"/>
    <lineage>
        <taxon>Bacteria</taxon>
        <taxon>Pseudomonadati</taxon>
        <taxon>Pseudomonadota</taxon>
        <taxon>Alphaproteobacteria</taxon>
        <taxon>Hyphomicrobiales</taxon>
        <taxon>Pleomorphomonadaceae</taxon>
        <taxon>Pleomorphomonas</taxon>
    </lineage>
</organism>
<dbReference type="AlphaFoldDB" id="A0A2N3M2R3"/>
<evidence type="ECO:0000256" key="5">
    <source>
        <dbReference type="ARBA" id="ARBA00034545"/>
    </source>
</evidence>
<dbReference type="EC" id="2.1.1.137" evidence="4"/>
<keyword evidence="10" id="KW-0489">Methyltransferase</keyword>
<keyword evidence="11" id="KW-1185">Reference proteome</keyword>
<comment type="caution">
    <text evidence="10">The sequence shown here is derived from an EMBL/GenBank/DDBJ whole genome shotgun (WGS) entry which is preliminary data.</text>
</comment>
<accession>A0A2N3M2R3</accession>
<dbReference type="CDD" id="cd02440">
    <property type="entry name" value="AdoMet_MTases"/>
    <property type="match status" value="1"/>
</dbReference>
<dbReference type="Gene3D" id="3.40.5.100">
    <property type="match status" value="1"/>
</dbReference>
<dbReference type="Pfam" id="PF13847">
    <property type="entry name" value="Methyltransf_31"/>
    <property type="match status" value="1"/>
</dbReference>
<dbReference type="EMBL" id="PJNW01000001">
    <property type="protein sequence ID" value="PKR91171.1"/>
    <property type="molecule type" value="Genomic_DNA"/>
</dbReference>
<protein>
    <recommendedName>
        <fullName evidence="5">Arsenite methyltransferase</fullName>
        <ecNumber evidence="4">2.1.1.137</ecNumber>
    </recommendedName>
</protein>
<evidence type="ECO:0000256" key="7">
    <source>
        <dbReference type="ARBA" id="ARBA00047943"/>
    </source>
</evidence>
<evidence type="ECO:0000256" key="1">
    <source>
        <dbReference type="ARBA" id="ARBA00022679"/>
    </source>
</evidence>
<evidence type="ECO:0000259" key="9">
    <source>
        <dbReference type="Pfam" id="PF13847"/>
    </source>
</evidence>
<dbReference type="SUPFAM" id="SSF53335">
    <property type="entry name" value="S-adenosyl-L-methionine-dependent methyltransferases"/>
    <property type="match status" value="1"/>
</dbReference>
<gene>
    <name evidence="10" type="ORF">CXZ10_00165</name>
</gene>
<dbReference type="GO" id="GO:0032259">
    <property type="term" value="P:methylation"/>
    <property type="evidence" value="ECO:0007669"/>
    <property type="project" value="UniProtKB-KW"/>
</dbReference>
<evidence type="ECO:0000256" key="2">
    <source>
        <dbReference type="ARBA" id="ARBA00022691"/>
    </source>
</evidence>
<evidence type="ECO:0000313" key="10">
    <source>
        <dbReference type="EMBL" id="PKR91171.1"/>
    </source>
</evidence>
<dbReference type="Gene3D" id="3.40.50.150">
    <property type="entry name" value="Vaccinia Virus protein VP39"/>
    <property type="match status" value="1"/>
</dbReference>
<dbReference type="Proteomes" id="UP000233491">
    <property type="component" value="Unassembled WGS sequence"/>
</dbReference>
<comment type="catalytic activity">
    <reaction evidence="7">
        <text>arsenic triglutathione + 2 [thioredoxin]-dithiol + 2 S-adenosyl-L-methionine + H2O = dimethylarsinous acid + 2 [thioredoxin]-disulfide + 3 glutathione + 2 S-adenosyl-L-homocysteine + 2 H(+)</text>
        <dbReference type="Rhea" id="RHEA:69464"/>
        <dbReference type="Rhea" id="RHEA-COMP:10698"/>
        <dbReference type="Rhea" id="RHEA-COMP:10700"/>
        <dbReference type="ChEBI" id="CHEBI:15377"/>
        <dbReference type="ChEBI" id="CHEBI:15378"/>
        <dbReference type="ChEBI" id="CHEBI:23808"/>
        <dbReference type="ChEBI" id="CHEBI:29950"/>
        <dbReference type="ChEBI" id="CHEBI:50058"/>
        <dbReference type="ChEBI" id="CHEBI:57856"/>
        <dbReference type="ChEBI" id="CHEBI:57925"/>
        <dbReference type="ChEBI" id="CHEBI:59789"/>
        <dbReference type="ChEBI" id="CHEBI:183640"/>
        <dbReference type="EC" id="2.1.1.137"/>
    </reaction>
</comment>
<dbReference type="PANTHER" id="PTHR43675">
    <property type="entry name" value="ARSENITE METHYLTRANSFERASE"/>
    <property type="match status" value="1"/>
</dbReference>
<comment type="catalytic activity">
    <reaction evidence="8">
        <text>arsenic triglutathione + 3 [thioredoxin]-dithiol + 3 S-adenosyl-L-methionine = trimethylarsine + 3 [thioredoxin]-disulfide + 3 glutathione + 3 S-adenosyl-L-homocysteine + 3 H(+)</text>
        <dbReference type="Rhea" id="RHEA:69432"/>
        <dbReference type="Rhea" id="RHEA-COMP:10698"/>
        <dbReference type="Rhea" id="RHEA-COMP:10700"/>
        <dbReference type="ChEBI" id="CHEBI:15378"/>
        <dbReference type="ChEBI" id="CHEBI:27130"/>
        <dbReference type="ChEBI" id="CHEBI:29950"/>
        <dbReference type="ChEBI" id="CHEBI:50058"/>
        <dbReference type="ChEBI" id="CHEBI:57856"/>
        <dbReference type="ChEBI" id="CHEBI:57925"/>
        <dbReference type="ChEBI" id="CHEBI:59789"/>
        <dbReference type="ChEBI" id="CHEBI:183640"/>
        <dbReference type="EC" id="2.1.1.137"/>
    </reaction>
</comment>
<sequence length="369" mass="39535">MIAAGPPASDGRDCSGSGIVADQVAAVVRDYYGARLTGQGDLKTGACCSSEPLTPRLRSIVATIHPDVLNRFYGCGSPMPDDVDGLTVLDLGCGSGRDVFMLSALVGENGRSIGVDMTPEQLAIGRAHQAEQARVFGHRTSNVSFLEGRFENLSSLGIADASIDVVISNCALNLSEDKARVFAEIRRVLKPGGELLFSDVFASRRLPADVASDPLLVAECLGGALYVEDFRRLMAATGWADYRLLAKRTIAIGHPYAELLVGPTTFWSMTVRAFKLDGLEDCCEDYGQVATYLGTMPDSPTAFLLDDHHRFIAGKPMLVCGNTAAMIGESRFRRHFRVDGDRSVHFGRFDCSPSESRAAIDAAPASACC</sequence>
<comment type="catalytic activity">
    <reaction evidence="6">
        <text>arsenic triglutathione + [thioredoxin]-dithiol + S-adenosyl-L-methionine + 2 H2O = methylarsonous acid + [thioredoxin]-disulfide + 3 glutathione + S-adenosyl-L-homocysteine + H(+)</text>
        <dbReference type="Rhea" id="RHEA:69460"/>
        <dbReference type="Rhea" id="RHEA-COMP:10698"/>
        <dbReference type="Rhea" id="RHEA-COMP:10700"/>
        <dbReference type="ChEBI" id="CHEBI:15377"/>
        <dbReference type="ChEBI" id="CHEBI:15378"/>
        <dbReference type="ChEBI" id="CHEBI:17826"/>
        <dbReference type="ChEBI" id="CHEBI:29950"/>
        <dbReference type="ChEBI" id="CHEBI:50058"/>
        <dbReference type="ChEBI" id="CHEBI:57856"/>
        <dbReference type="ChEBI" id="CHEBI:57925"/>
        <dbReference type="ChEBI" id="CHEBI:59789"/>
        <dbReference type="ChEBI" id="CHEBI:183640"/>
        <dbReference type="EC" id="2.1.1.137"/>
    </reaction>
</comment>
<dbReference type="InterPro" id="IPR029063">
    <property type="entry name" value="SAM-dependent_MTases_sf"/>
</dbReference>
<evidence type="ECO:0000313" key="11">
    <source>
        <dbReference type="Proteomes" id="UP000233491"/>
    </source>
</evidence>
<evidence type="ECO:0000256" key="4">
    <source>
        <dbReference type="ARBA" id="ARBA00034521"/>
    </source>
</evidence>
<dbReference type="InterPro" id="IPR026669">
    <property type="entry name" value="Arsenite_MeTrfase-like"/>
</dbReference>
<evidence type="ECO:0000256" key="3">
    <source>
        <dbReference type="ARBA" id="ARBA00034487"/>
    </source>
</evidence>
<evidence type="ECO:0000256" key="6">
    <source>
        <dbReference type="ARBA" id="ARBA00047941"/>
    </source>
</evidence>
<name>A0A2N3M2R3_9HYPH</name>
<dbReference type="InterPro" id="IPR025714">
    <property type="entry name" value="Methyltranfer_dom"/>
</dbReference>
<feature type="domain" description="Methyltransferase" evidence="9">
    <location>
        <begin position="84"/>
        <end position="237"/>
    </location>
</feature>
<proteinExistence type="inferred from homology"/>
<keyword evidence="2" id="KW-0949">S-adenosyl-L-methionine</keyword>
<reference evidence="10 11" key="1">
    <citation type="submission" date="2017-12" db="EMBL/GenBank/DDBJ databases">
        <title>Anaerobic carbon monoxide metabolism by Pleomorphomonas carboxyditropha sp. nov., a new mesophilic hydrogenogenic carboxidotroph.</title>
        <authorList>
            <person name="Esquivel-Elizondo S."/>
            <person name="Krajmalnik-Brown R."/>
        </authorList>
    </citation>
    <scope>NUCLEOTIDE SEQUENCE [LARGE SCALE GENOMIC DNA]</scope>
    <source>
        <strain evidence="10 11">R5-392</strain>
    </source>
</reference>
<dbReference type="PANTHER" id="PTHR43675:SF8">
    <property type="entry name" value="ARSENITE METHYLTRANSFERASE"/>
    <property type="match status" value="1"/>
</dbReference>
<dbReference type="OrthoDB" id="9765084at2"/>
<evidence type="ECO:0000256" key="8">
    <source>
        <dbReference type="ARBA" id="ARBA00048428"/>
    </source>
</evidence>
<comment type="similarity">
    <text evidence="3">Belongs to the methyltransferase superfamily. Arsenite methyltransferase family.</text>
</comment>
<dbReference type="GO" id="GO:0030791">
    <property type="term" value="F:arsenite methyltransferase activity"/>
    <property type="evidence" value="ECO:0007669"/>
    <property type="project" value="UniProtKB-EC"/>
</dbReference>
<keyword evidence="1 10" id="KW-0808">Transferase</keyword>